<sequence>MAASIRNCRPQLQRDFPKGVFAKNEIVRCNMPEAAYTVCPMCYKSEVTFVEIEHNELRLD</sequence>
<name>A0ABR6FUZ0_9BURK</name>
<comment type="caution">
    <text evidence="1">The sequence shown here is derived from an EMBL/GenBank/DDBJ whole genome shotgun (WGS) entry which is preliminary data.</text>
</comment>
<gene>
    <name evidence="1" type="ORF">FHX59_005719</name>
</gene>
<proteinExistence type="predicted"/>
<organism evidence="1 2">
    <name type="scientific">Paraburkholderia silvatlantica</name>
    <dbReference type="NCBI Taxonomy" id="321895"/>
    <lineage>
        <taxon>Bacteria</taxon>
        <taxon>Pseudomonadati</taxon>
        <taxon>Pseudomonadota</taxon>
        <taxon>Betaproteobacteria</taxon>
        <taxon>Burkholderiales</taxon>
        <taxon>Burkholderiaceae</taxon>
        <taxon>Paraburkholderia</taxon>
    </lineage>
</organism>
<evidence type="ECO:0000313" key="2">
    <source>
        <dbReference type="Proteomes" id="UP000533533"/>
    </source>
</evidence>
<dbReference type="Proteomes" id="UP000533533">
    <property type="component" value="Unassembled WGS sequence"/>
</dbReference>
<protein>
    <submittedName>
        <fullName evidence="1">Uncharacterized protein</fullName>
    </submittedName>
</protein>
<evidence type="ECO:0000313" key="1">
    <source>
        <dbReference type="EMBL" id="MBB2931249.1"/>
    </source>
</evidence>
<accession>A0ABR6FUZ0</accession>
<reference evidence="1 2" key="1">
    <citation type="submission" date="2020-08" db="EMBL/GenBank/DDBJ databases">
        <title>Genomic Encyclopedia of Type Strains, Phase IV (KMG-V): Genome sequencing to study the core and pangenomes of soil and plant-associated prokaryotes.</title>
        <authorList>
            <person name="Whitman W."/>
        </authorList>
    </citation>
    <scope>NUCLEOTIDE SEQUENCE [LARGE SCALE GENOMIC DNA]</scope>
    <source>
        <strain evidence="1 2">SRMrh-85</strain>
    </source>
</reference>
<dbReference type="EMBL" id="JACHVZ010000018">
    <property type="protein sequence ID" value="MBB2931249.1"/>
    <property type="molecule type" value="Genomic_DNA"/>
</dbReference>
<keyword evidence="2" id="KW-1185">Reference proteome</keyword>